<evidence type="ECO:0008006" key="4">
    <source>
        <dbReference type="Google" id="ProtNLM"/>
    </source>
</evidence>
<feature type="chain" id="PRO_5011460583" description="DUF4270 domain-containing protein" evidence="1">
    <location>
        <begin position="24"/>
        <end position="435"/>
    </location>
</feature>
<name>A0A1G6QXS8_9BACT</name>
<accession>A0A1G6QXS8</accession>
<dbReference type="OrthoDB" id="1013052at2"/>
<dbReference type="EMBL" id="FMYP01000067">
    <property type="protein sequence ID" value="SDC97138.1"/>
    <property type="molecule type" value="Genomic_DNA"/>
</dbReference>
<gene>
    <name evidence="2" type="ORF">SAMN05216323_10676</name>
</gene>
<sequence>MKNILYVAVVLGAMFVSSCEPNADIYDKLDANKNPYNKKITYTLTAADYGKTVTGNATVDKYKAFMDSLPAANFVPKVLAKNFPALNTNSEVVVTYNYLVPNVYSDNALFGYELTDADYGTLGNATVATNKSFDGTNKSTALLPAFLLTKYPTAVANDTQNVVIKYNYALNLERYAFDGAAWSRATTNGVYSNFAQIGYTLLTADYIGMGGDVARFKNFSTTVLSENYLPVFLKSKYPYAIEGAIKVLKFKYFSGSASDKTEMYKLTSGVWVKMAAYNLVAKIGQYIYGPEGWVFDPTVRLTMVPADYQIIATNDPIPDPVFTDFGLYYGASGKYGNFDNRLSKRKASNPEMTDKTDSECITIMMNRLPAAIKVMLENKYKTAVPIVGGLEVHYIIIYKVYNNDLSYTTYSIDYKCTAAGNPATFELISGPTEVK</sequence>
<dbReference type="Proteomes" id="UP000199452">
    <property type="component" value="Unassembled WGS sequence"/>
</dbReference>
<evidence type="ECO:0000313" key="3">
    <source>
        <dbReference type="Proteomes" id="UP000199452"/>
    </source>
</evidence>
<keyword evidence="1" id="KW-0732">Signal</keyword>
<proteinExistence type="predicted"/>
<evidence type="ECO:0000313" key="2">
    <source>
        <dbReference type="EMBL" id="SDC97138.1"/>
    </source>
</evidence>
<reference evidence="2 3" key="1">
    <citation type="submission" date="2016-09" db="EMBL/GenBank/DDBJ databases">
        <authorList>
            <person name="Capua I."/>
            <person name="De Benedictis P."/>
            <person name="Joannis T."/>
            <person name="Lombin L.H."/>
            <person name="Cattoli G."/>
        </authorList>
    </citation>
    <scope>NUCLEOTIDE SEQUENCE [LARGE SCALE GENOMIC DNA]</scope>
    <source>
        <strain evidence="2 3">A7P-90m</strain>
    </source>
</reference>
<dbReference type="AlphaFoldDB" id="A0A1G6QXS8"/>
<evidence type="ECO:0000256" key="1">
    <source>
        <dbReference type="SAM" id="SignalP"/>
    </source>
</evidence>
<dbReference type="STRING" id="1640674.SAMN05216323_10676"/>
<protein>
    <recommendedName>
        <fullName evidence="4">DUF4270 domain-containing protein</fullName>
    </recommendedName>
</protein>
<dbReference type="RefSeq" id="WP_125869889.1">
    <property type="nucleotide sequence ID" value="NZ_FMYP01000067.1"/>
</dbReference>
<organism evidence="2 3">
    <name type="scientific">Williamwhitmania taraxaci</name>
    <dbReference type="NCBI Taxonomy" id="1640674"/>
    <lineage>
        <taxon>Bacteria</taxon>
        <taxon>Pseudomonadati</taxon>
        <taxon>Bacteroidota</taxon>
        <taxon>Bacteroidia</taxon>
        <taxon>Bacteroidales</taxon>
        <taxon>Williamwhitmaniaceae</taxon>
        <taxon>Williamwhitmania</taxon>
    </lineage>
</organism>
<feature type="signal peptide" evidence="1">
    <location>
        <begin position="1"/>
        <end position="23"/>
    </location>
</feature>
<keyword evidence="3" id="KW-1185">Reference proteome</keyword>
<dbReference type="PROSITE" id="PS51257">
    <property type="entry name" value="PROKAR_LIPOPROTEIN"/>
    <property type="match status" value="1"/>
</dbReference>